<dbReference type="InterPro" id="IPR036480">
    <property type="entry name" value="CarbP_synth_ssu_N_sf"/>
</dbReference>
<dbReference type="SUPFAM" id="SSF52317">
    <property type="entry name" value="Class I glutamine amidotransferase-like"/>
    <property type="match status" value="1"/>
</dbReference>
<comment type="caution">
    <text evidence="13">The sequence shown here is derived from an EMBL/GenBank/DDBJ whole genome shotgun (WGS) entry which is preliminary data.</text>
</comment>
<dbReference type="PRINTS" id="PR00099">
    <property type="entry name" value="CPSGATASE"/>
</dbReference>
<dbReference type="InterPro" id="IPR002474">
    <property type="entry name" value="CarbamoylP_synth_ssu_N"/>
</dbReference>
<evidence type="ECO:0000256" key="7">
    <source>
        <dbReference type="ARBA" id="ARBA00022962"/>
    </source>
</evidence>
<dbReference type="PANTHER" id="PTHR43418:SF7">
    <property type="entry name" value="CARBAMOYL-PHOSPHATE SYNTHASE SMALL CHAIN"/>
    <property type="match status" value="1"/>
</dbReference>
<dbReference type="Gene3D" id="3.40.50.880">
    <property type="match status" value="1"/>
</dbReference>
<dbReference type="EMBL" id="WBUI01000006">
    <property type="protein sequence ID" value="KAB2933329.1"/>
    <property type="molecule type" value="Genomic_DNA"/>
</dbReference>
<accession>A0A833LZ92</accession>
<feature type="active site" evidence="11">
    <location>
        <position position="332"/>
    </location>
</feature>
<feature type="binding site" evidence="11">
    <location>
        <position position="221"/>
    </location>
    <ligand>
        <name>L-glutamine</name>
        <dbReference type="ChEBI" id="CHEBI:58359"/>
    </ligand>
</feature>
<feature type="binding site" evidence="11">
    <location>
        <position position="291"/>
    </location>
    <ligand>
        <name>L-glutamine</name>
        <dbReference type="ChEBI" id="CHEBI:58359"/>
    </ligand>
</feature>
<keyword evidence="6 11" id="KW-0067">ATP-binding</keyword>
<keyword evidence="11" id="KW-0028">Amino-acid biosynthesis</keyword>
<dbReference type="NCBIfam" id="NF009475">
    <property type="entry name" value="PRK12838.1"/>
    <property type="match status" value="1"/>
</dbReference>
<comment type="pathway">
    <text evidence="2 11">Amino-acid biosynthesis; L-arginine biosynthesis; carbamoyl phosphate from bicarbonate: step 1/1.</text>
</comment>
<dbReference type="GO" id="GO:0044205">
    <property type="term" value="P:'de novo' UMP biosynthetic process"/>
    <property type="evidence" value="ECO:0007669"/>
    <property type="project" value="UniProtKB-UniRule"/>
</dbReference>
<dbReference type="InterPro" id="IPR050472">
    <property type="entry name" value="Anth_synth/Amidotransfase"/>
</dbReference>
<feature type="domain" description="Carbamoyl-phosphate synthase small subunit N-terminal" evidence="12">
    <location>
        <begin position="1"/>
        <end position="131"/>
    </location>
</feature>
<sequence length="361" mass="39765">MTAVLVLENGLIFRGRSFGASQESTGEVCFNTSMSGYQEILTDPSYCGQIVTMTYPMIGNYGVNELHDQSGRVQCAGFVVKQYVRRPSNHLSQQSLGDYLIEQGIPGIEGIDTRKLVLTLRNEGAMRGGIFQGLYNPEMLERVRSIPSMTGQDLATVVTTTKPYVFGSTEGKRYKIAVLDFGVKRAILRYLNESGFEVHVFPAGTSFDDLKGFDCYFLSNGPGDPEPLHTPITTTRSLLDSGKPLFGICLGHQILGLARNWKTYKLKFGHRGGNQPVRDVRTGRVEITAQNHGFAVDTTGAGGLDIIYTNLNDQTVEGFRDTAGPVISVQHHPEASPGPHDSLHMFADFYRMVDAHYAGRR</sequence>
<feature type="binding site" evidence="11">
    <location>
        <position position="253"/>
    </location>
    <ligand>
        <name>L-glutamine</name>
        <dbReference type="ChEBI" id="CHEBI:58359"/>
    </ligand>
</feature>
<evidence type="ECO:0000256" key="4">
    <source>
        <dbReference type="ARBA" id="ARBA00022598"/>
    </source>
</evidence>
<dbReference type="EC" id="6.3.5.5" evidence="11"/>
<name>A0A833LZ92_9LEPT</name>
<comment type="similarity">
    <text evidence="3 11">Belongs to the CarA family.</text>
</comment>
<comment type="pathway">
    <text evidence="1 11">Pyrimidine metabolism; UMP biosynthesis via de novo pathway; (S)-dihydroorotate from bicarbonate: step 1/3.</text>
</comment>
<evidence type="ECO:0000313" key="14">
    <source>
        <dbReference type="Proteomes" id="UP000460298"/>
    </source>
</evidence>
<protein>
    <recommendedName>
        <fullName evidence="11">Carbamoyl phosphate synthase small chain</fullName>
        <ecNumber evidence="11">6.3.5.5</ecNumber>
    </recommendedName>
    <alternativeName>
        <fullName evidence="11">Carbamoyl phosphate synthetase glutamine chain</fullName>
    </alternativeName>
</protein>
<dbReference type="PANTHER" id="PTHR43418">
    <property type="entry name" value="MULTIFUNCTIONAL TRYPTOPHAN BIOSYNTHESIS PROTEIN-RELATED"/>
    <property type="match status" value="1"/>
</dbReference>
<dbReference type="SUPFAM" id="SSF52021">
    <property type="entry name" value="Carbamoyl phosphate synthetase, small subunit N-terminal domain"/>
    <property type="match status" value="1"/>
</dbReference>
<evidence type="ECO:0000256" key="6">
    <source>
        <dbReference type="ARBA" id="ARBA00022840"/>
    </source>
</evidence>
<feature type="region of interest" description="CPSase" evidence="11">
    <location>
        <begin position="1"/>
        <end position="174"/>
    </location>
</feature>
<dbReference type="CDD" id="cd01744">
    <property type="entry name" value="GATase1_CPSase"/>
    <property type="match status" value="1"/>
</dbReference>
<gene>
    <name evidence="11 13" type="primary">carA</name>
    <name evidence="13" type="ORF">F9K24_08245</name>
</gene>
<dbReference type="UniPathway" id="UPA00070">
    <property type="reaction ID" value="UER00115"/>
</dbReference>
<reference evidence="13 14" key="1">
    <citation type="submission" date="2019-10" db="EMBL/GenBank/DDBJ databases">
        <title>Extracellular Electron Transfer in a Candidatus Methanoperedens spp. Enrichment Culture.</title>
        <authorList>
            <person name="Berger S."/>
            <person name="Rangel Shaw D."/>
            <person name="Berben T."/>
            <person name="In 'T Zandt M."/>
            <person name="Frank J."/>
            <person name="Reimann J."/>
            <person name="Jetten M.S.M."/>
            <person name="Welte C.U."/>
        </authorList>
    </citation>
    <scope>NUCLEOTIDE SEQUENCE [LARGE SCALE GENOMIC DNA]</scope>
    <source>
        <strain evidence="13">SB12</strain>
    </source>
</reference>
<dbReference type="GO" id="GO:0005524">
    <property type="term" value="F:ATP binding"/>
    <property type="evidence" value="ECO:0007669"/>
    <property type="project" value="UniProtKB-UniRule"/>
</dbReference>
<feature type="binding site" evidence="11">
    <location>
        <position position="223"/>
    </location>
    <ligand>
        <name>L-glutamine</name>
        <dbReference type="ChEBI" id="CHEBI:58359"/>
    </ligand>
</feature>
<evidence type="ECO:0000256" key="11">
    <source>
        <dbReference type="HAMAP-Rule" id="MF_01209"/>
    </source>
</evidence>
<feature type="binding site" evidence="11">
    <location>
        <position position="45"/>
    </location>
    <ligand>
        <name>L-glutamine</name>
        <dbReference type="ChEBI" id="CHEBI:58359"/>
    </ligand>
</feature>
<dbReference type="NCBIfam" id="TIGR01368">
    <property type="entry name" value="CPSaseIIsmall"/>
    <property type="match status" value="1"/>
</dbReference>
<feature type="binding site" evidence="11">
    <location>
        <position position="293"/>
    </location>
    <ligand>
        <name>L-glutamine</name>
        <dbReference type="ChEBI" id="CHEBI:58359"/>
    </ligand>
</feature>
<dbReference type="PRINTS" id="PR00096">
    <property type="entry name" value="GATASE"/>
</dbReference>
<comment type="subunit">
    <text evidence="11">Composed of two chains; the small (or glutamine) chain promotes the hydrolysis of glutamine to ammonia, which is used by the large (or ammonia) chain to synthesize carbamoyl phosphate. Tetramer of heterodimers (alpha,beta)4.</text>
</comment>
<dbReference type="FunFam" id="3.50.30.20:FF:000001">
    <property type="entry name" value="Carbamoyl-phosphate synthase small chain"/>
    <property type="match status" value="1"/>
</dbReference>
<dbReference type="InterPro" id="IPR029062">
    <property type="entry name" value="Class_I_gatase-like"/>
</dbReference>
<dbReference type="InterPro" id="IPR017926">
    <property type="entry name" value="GATASE"/>
</dbReference>
<dbReference type="GO" id="GO:0004088">
    <property type="term" value="F:carbamoyl-phosphate synthase (glutamine-hydrolyzing) activity"/>
    <property type="evidence" value="ECO:0007669"/>
    <property type="project" value="UniProtKB-UniRule"/>
</dbReference>
<comment type="function">
    <text evidence="11">Small subunit of the glutamine-dependent carbamoyl phosphate synthetase (CPSase). CPSase catalyzes the formation of carbamoyl phosphate from the ammonia moiety of glutamine, carbonate, and phosphate donated by ATP, constituting the first step of 2 biosynthetic pathways, one leading to arginine and/or urea and the other to pyrimidine nucleotides. The small subunit (glutamine amidotransferase) binds and cleaves glutamine to supply the large subunit with the substrate ammonia.</text>
</comment>
<dbReference type="UniPathway" id="UPA00068">
    <property type="reaction ID" value="UER00171"/>
</dbReference>
<feature type="active site" description="Nucleophile" evidence="11">
    <location>
        <position position="249"/>
    </location>
</feature>
<proteinExistence type="inferred from homology"/>
<dbReference type="SMART" id="SM01097">
    <property type="entry name" value="CPSase_sm_chain"/>
    <property type="match status" value="1"/>
</dbReference>
<evidence type="ECO:0000259" key="12">
    <source>
        <dbReference type="SMART" id="SM01097"/>
    </source>
</evidence>
<evidence type="ECO:0000256" key="10">
    <source>
        <dbReference type="ARBA" id="ARBA00049285"/>
    </source>
</evidence>
<evidence type="ECO:0000256" key="8">
    <source>
        <dbReference type="ARBA" id="ARBA00022975"/>
    </source>
</evidence>
<dbReference type="HAMAP" id="MF_01209">
    <property type="entry name" value="CPSase_S_chain"/>
    <property type="match status" value="1"/>
</dbReference>
<evidence type="ECO:0000256" key="2">
    <source>
        <dbReference type="ARBA" id="ARBA00005077"/>
    </source>
</evidence>
<evidence type="ECO:0000256" key="1">
    <source>
        <dbReference type="ARBA" id="ARBA00004812"/>
    </source>
</evidence>
<keyword evidence="5 11" id="KW-0547">Nucleotide-binding</keyword>
<dbReference type="GO" id="GO:0006207">
    <property type="term" value="P:'de novo' pyrimidine nucleobase biosynthetic process"/>
    <property type="evidence" value="ECO:0007669"/>
    <property type="project" value="InterPro"/>
</dbReference>
<evidence type="ECO:0000256" key="9">
    <source>
        <dbReference type="ARBA" id="ARBA00048816"/>
    </source>
</evidence>
<dbReference type="Proteomes" id="UP000460298">
    <property type="component" value="Unassembled WGS sequence"/>
</dbReference>
<comment type="catalytic activity">
    <reaction evidence="9 11">
        <text>hydrogencarbonate + L-glutamine + 2 ATP + H2O = carbamoyl phosphate + L-glutamate + 2 ADP + phosphate + 2 H(+)</text>
        <dbReference type="Rhea" id="RHEA:18633"/>
        <dbReference type="ChEBI" id="CHEBI:15377"/>
        <dbReference type="ChEBI" id="CHEBI:15378"/>
        <dbReference type="ChEBI" id="CHEBI:17544"/>
        <dbReference type="ChEBI" id="CHEBI:29985"/>
        <dbReference type="ChEBI" id="CHEBI:30616"/>
        <dbReference type="ChEBI" id="CHEBI:43474"/>
        <dbReference type="ChEBI" id="CHEBI:58228"/>
        <dbReference type="ChEBI" id="CHEBI:58359"/>
        <dbReference type="ChEBI" id="CHEBI:456216"/>
        <dbReference type="EC" id="6.3.5.5"/>
    </reaction>
</comment>
<dbReference type="Pfam" id="PF00117">
    <property type="entry name" value="GATase"/>
    <property type="match status" value="1"/>
</dbReference>
<keyword evidence="7 11" id="KW-0315">Glutamine amidotransferase</keyword>
<organism evidence="13 14">
    <name type="scientific">Leptonema illini</name>
    <dbReference type="NCBI Taxonomy" id="183"/>
    <lineage>
        <taxon>Bacteria</taxon>
        <taxon>Pseudomonadati</taxon>
        <taxon>Spirochaetota</taxon>
        <taxon>Spirochaetia</taxon>
        <taxon>Leptospirales</taxon>
        <taxon>Leptospiraceae</taxon>
        <taxon>Leptonema</taxon>
    </lineage>
</organism>
<dbReference type="PRINTS" id="PR00097">
    <property type="entry name" value="ANTSNTHASEII"/>
</dbReference>
<keyword evidence="8 11" id="KW-0665">Pyrimidine biosynthesis</keyword>
<dbReference type="GO" id="GO:0006526">
    <property type="term" value="P:L-arginine biosynthetic process"/>
    <property type="evidence" value="ECO:0007669"/>
    <property type="project" value="UniProtKB-UniRule"/>
</dbReference>
<feature type="binding site" evidence="11">
    <location>
        <position position="250"/>
    </location>
    <ligand>
        <name>L-glutamine</name>
        <dbReference type="ChEBI" id="CHEBI:58359"/>
    </ligand>
</feature>
<feature type="binding site" evidence="11">
    <location>
        <position position="294"/>
    </location>
    <ligand>
        <name>L-glutamine</name>
        <dbReference type="ChEBI" id="CHEBI:58359"/>
    </ligand>
</feature>
<keyword evidence="11" id="KW-0055">Arginine biosynthesis</keyword>
<evidence type="ECO:0000256" key="3">
    <source>
        <dbReference type="ARBA" id="ARBA00007800"/>
    </source>
</evidence>
<dbReference type="PROSITE" id="PS51273">
    <property type="entry name" value="GATASE_TYPE_1"/>
    <property type="match status" value="1"/>
</dbReference>
<evidence type="ECO:0000256" key="5">
    <source>
        <dbReference type="ARBA" id="ARBA00022741"/>
    </source>
</evidence>
<dbReference type="AlphaFoldDB" id="A0A833LZ92"/>
<feature type="active site" evidence="11">
    <location>
        <position position="334"/>
    </location>
</feature>
<comment type="catalytic activity">
    <reaction evidence="10 11">
        <text>L-glutamine + H2O = L-glutamate + NH4(+)</text>
        <dbReference type="Rhea" id="RHEA:15889"/>
        <dbReference type="ChEBI" id="CHEBI:15377"/>
        <dbReference type="ChEBI" id="CHEBI:28938"/>
        <dbReference type="ChEBI" id="CHEBI:29985"/>
        <dbReference type="ChEBI" id="CHEBI:58359"/>
    </reaction>
</comment>
<dbReference type="GO" id="GO:0006541">
    <property type="term" value="P:glutamine metabolic process"/>
    <property type="evidence" value="ECO:0007669"/>
    <property type="project" value="InterPro"/>
</dbReference>
<dbReference type="InterPro" id="IPR006274">
    <property type="entry name" value="CarbamoylP_synth_ssu"/>
</dbReference>
<dbReference type="Pfam" id="PF00988">
    <property type="entry name" value="CPSase_sm_chain"/>
    <property type="match status" value="1"/>
</dbReference>
<dbReference type="Gene3D" id="3.50.30.20">
    <property type="entry name" value="Carbamoyl-phosphate synthase small subunit, N-terminal domain"/>
    <property type="match status" value="1"/>
</dbReference>
<evidence type="ECO:0000313" key="13">
    <source>
        <dbReference type="EMBL" id="KAB2933329.1"/>
    </source>
</evidence>
<dbReference type="InterPro" id="IPR035686">
    <property type="entry name" value="CPSase_GATase1"/>
</dbReference>
<keyword evidence="4 11" id="KW-0436">Ligase</keyword>